<dbReference type="InterPro" id="IPR049971">
    <property type="entry name" value="CLC_0170-like"/>
</dbReference>
<dbReference type="EMBL" id="JXAL01000001">
    <property type="protein sequence ID" value="KIL37345.1"/>
    <property type="molecule type" value="Genomic_DNA"/>
</dbReference>
<comment type="caution">
    <text evidence="2">The sequence shown here is derived from an EMBL/GenBank/DDBJ whole genome shotgun (WGS) entry which is preliminary data.</text>
</comment>
<dbReference type="Proteomes" id="UP000054526">
    <property type="component" value="Unassembled WGS sequence"/>
</dbReference>
<keyword evidence="1" id="KW-1133">Transmembrane helix</keyword>
<accession>A0ABR5A9Q7</accession>
<keyword evidence="1" id="KW-0472">Membrane</keyword>
<evidence type="ECO:0000313" key="3">
    <source>
        <dbReference type="Proteomes" id="UP000054526"/>
    </source>
</evidence>
<feature type="transmembrane region" description="Helical" evidence="1">
    <location>
        <begin position="6"/>
        <end position="26"/>
    </location>
</feature>
<protein>
    <submittedName>
        <fullName evidence="2">Uncharacterized protein</fullName>
    </submittedName>
</protein>
<keyword evidence="3" id="KW-1185">Reference proteome</keyword>
<organism evidence="2 3">
    <name type="scientific">Cohnella kolymensis</name>
    <dbReference type="NCBI Taxonomy" id="1590652"/>
    <lineage>
        <taxon>Bacteria</taxon>
        <taxon>Bacillati</taxon>
        <taxon>Bacillota</taxon>
        <taxon>Bacilli</taxon>
        <taxon>Bacillales</taxon>
        <taxon>Paenibacillaceae</taxon>
        <taxon>Cohnella</taxon>
    </lineage>
</organism>
<evidence type="ECO:0000313" key="2">
    <source>
        <dbReference type="EMBL" id="KIL37345.1"/>
    </source>
</evidence>
<gene>
    <name evidence="2" type="ORF">SD71_01295</name>
</gene>
<keyword evidence="1" id="KW-0812">Transmembrane</keyword>
<evidence type="ECO:0000256" key="1">
    <source>
        <dbReference type="SAM" id="Phobius"/>
    </source>
</evidence>
<name>A0ABR5A9Q7_9BACL</name>
<sequence length="70" mass="7994">MIYGTFSGYLYYVVAISIASGILLLIFDRTEYDIQNLTKEKKAAIYLGRFNIALGVVSGVGMWIYSRWFI</sequence>
<proteinExistence type="predicted"/>
<feature type="transmembrane region" description="Helical" evidence="1">
    <location>
        <begin position="46"/>
        <end position="65"/>
    </location>
</feature>
<reference evidence="2 3" key="1">
    <citation type="submission" date="2014-12" db="EMBL/GenBank/DDBJ databases">
        <title>Draft genome sequence of Cohnella kolymensis strain B-2846.</title>
        <authorList>
            <person name="Karlyshev A.V."/>
            <person name="Kudryashova E.B."/>
        </authorList>
    </citation>
    <scope>NUCLEOTIDE SEQUENCE [LARGE SCALE GENOMIC DNA]</scope>
    <source>
        <strain evidence="2 3">VKM B-2846</strain>
    </source>
</reference>
<dbReference type="NCBIfam" id="NF042414">
    <property type="entry name" value="CLC_0170_fam"/>
    <property type="match status" value="1"/>
</dbReference>
<dbReference type="RefSeq" id="WP_041058608.1">
    <property type="nucleotide sequence ID" value="NZ_JXAL01000001.1"/>
</dbReference>